<sequence>MGSSEREMHWTLMQKRREALLSISWMEWDSKRCVAAWDRATEAFLSELRVQLRRMIPEDSPGIATELDSTPKHRNSKQKTGAQKHHIQDTHPSGKNTSKGDKSKNDKPKNDKPKNDKPKNDKPKNDKLKNDKPKNDKPKNDNPKQRTPKSNTPTPSKPKQSTARQLIAKEACQPNKPVPIRTYMVDYAGMSISMATASASSGRSTKTTVRPTSSRQAEHIISSAPATDPNATSIAAKELRDPRCQPPDKCTSRDRTSEEKVAPTTTTSASSTASSRKIIRRVSPAPAKDTKSAPVPAFQPRNKPPPPTAKRESPARQRRREHRRSTRGLIVTHLIDSNPSLSFRKPTFPKGVTLYSPDCQATTELNVRKEPEGTHSARPLRRTRQAMERAYARKCIHRQGSVRPLCRNVIAKKKALAYRLRHPRKQIERPRSAEVENRPRLWREMREQNQRRRAEIEQILLKEFDGAAKDLPVFPRLRRPSAAVGAWELADEVLDFVAKR</sequence>
<feature type="compositionally biased region" description="Basic residues" evidence="1">
    <location>
        <begin position="72"/>
        <end position="85"/>
    </location>
</feature>
<reference evidence="2 3" key="1">
    <citation type="submission" date="2015-03" db="EMBL/GenBank/DDBJ databases">
        <title>RNA-seq based gene annotation and comparative genomics of four Zymoseptoria species reveal species-specific pathogenicity related genes and transposable element activity.</title>
        <authorList>
            <person name="Grandaubert J."/>
            <person name="Bhattacharyya A."/>
            <person name="Stukenbrock E.H."/>
        </authorList>
    </citation>
    <scope>NUCLEOTIDE SEQUENCE [LARGE SCALE GENOMIC DNA]</scope>
    <source>
        <strain evidence="2 3">Zb18110</strain>
    </source>
</reference>
<dbReference type="Proteomes" id="UP000033647">
    <property type="component" value="Unassembled WGS sequence"/>
</dbReference>
<feature type="compositionally biased region" description="Polar residues" evidence="1">
    <location>
        <begin position="203"/>
        <end position="215"/>
    </location>
</feature>
<dbReference type="EMBL" id="LAFY01000586">
    <property type="protein sequence ID" value="KJX96928.1"/>
    <property type="molecule type" value="Genomic_DNA"/>
</dbReference>
<feature type="compositionally biased region" description="Basic and acidic residues" evidence="1">
    <location>
        <begin position="98"/>
        <end position="144"/>
    </location>
</feature>
<proteinExistence type="predicted"/>
<dbReference type="STRING" id="1047168.A0A0F4GI38"/>
<feature type="compositionally biased region" description="Basic residues" evidence="1">
    <location>
        <begin position="316"/>
        <end position="326"/>
    </location>
</feature>
<evidence type="ECO:0000256" key="1">
    <source>
        <dbReference type="SAM" id="MobiDB-lite"/>
    </source>
</evidence>
<name>A0A0F4GI38_9PEZI</name>
<keyword evidence="3" id="KW-1185">Reference proteome</keyword>
<dbReference type="AlphaFoldDB" id="A0A0F4GI38"/>
<feature type="region of interest" description="Disordered" evidence="1">
    <location>
        <begin position="196"/>
        <end position="326"/>
    </location>
</feature>
<gene>
    <name evidence="2" type="ORF">TI39_contig594g00025</name>
</gene>
<accession>A0A0F4GI38</accession>
<evidence type="ECO:0000313" key="2">
    <source>
        <dbReference type="EMBL" id="KJX96928.1"/>
    </source>
</evidence>
<evidence type="ECO:0000313" key="3">
    <source>
        <dbReference type="Proteomes" id="UP000033647"/>
    </source>
</evidence>
<feature type="compositionally biased region" description="Low complexity" evidence="1">
    <location>
        <begin position="148"/>
        <end position="162"/>
    </location>
</feature>
<comment type="caution">
    <text evidence="2">The sequence shown here is derived from an EMBL/GenBank/DDBJ whole genome shotgun (WGS) entry which is preliminary data.</text>
</comment>
<organism evidence="2 3">
    <name type="scientific">Zymoseptoria brevis</name>
    <dbReference type="NCBI Taxonomy" id="1047168"/>
    <lineage>
        <taxon>Eukaryota</taxon>
        <taxon>Fungi</taxon>
        <taxon>Dikarya</taxon>
        <taxon>Ascomycota</taxon>
        <taxon>Pezizomycotina</taxon>
        <taxon>Dothideomycetes</taxon>
        <taxon>Dothideomycetidae</taxon>
        <taxon>Mycosphaerellales</taxon>
        <taxon>Mycosphaerellaceae</taxon>
        <taxon>Zymoseptoria</taxon>
    </lineage>
</organism>
<protein>
    <submittedName>
        <fullName evidence="2">Uncharacterized protein</fullName>
    </submittedName>
</protein>
<feature type="compositionally biased region" description="Low complexity" evidence="1">
    <location>
        <begin position="264"/>
        <end position="275"/>
    </location>
</feature>
<feature type="compositionally biased region" description="Basic and acidic residues" evidence="1">
    <location>
        <begin position="250"/>
        <end position="261"/>
    </location>
</feature>
<feature type="region of interest" description="Disordered" evidence="1">
    <location>
        <begin position="57"/>
        <end position="179"/>
    </location>
</feature>